<evidence type="ECO:0000256" key="6">
    <source>
        <dbReference type="SAM" id="Phobius"/>
    </source>
</evidence>
<keyword evidence="5 6" id="KW-0472">Membrane</keyword>
<keyword evidence="3 6" id="KW-0812">Transmembrane</keyword>
<evidence type="ECO:0000256" key="5">
    <source>
        <dbReference type="ARBA" id="ARBA00023136"/>
    </source>
</evidence>
<evidence type="ECO:0000256" key="3">
    <source>
        <dbReference type="ARBA" id="ARBA00022692"/>
    </source>
</evidence>
<feature type="transmembrane region" description="Helical" evidence="6">
    <location>
        <begin position="48"/>
        <end position="70"/>
    </location>
</feature>
<proteinExistence type="predicted"/>
<feature type="transmembrane region" description="Helical" evidence="6">
    <location>
        <begin position="193"/>
        <end position="212"/>
    </location>
</feature>
<evidence type="ECO:0000256" key="1">
    <source>
        <dbReference type="ARBA" id="ARBA00004651"/>
    </source>
</evidence>
<dbReference type="PIRSF" id="PIRSF038958">
    <property type="entry name" value="PG_synth_SpoVB"/>
    <property type="match status" value="1"/>
</dbReference>
<feature type="transmembrane region" description="Helical" evidence="6">
    <location>
        <begin position="366"/>
        <end position="390"/>
    </location>
</feature>
<gene>
    <name evidence="7" type="ORF">H8S44_04350</name>
</gene>
<dbReference type="GO" id="GO:0005886">
    <property type="term" value="C:plasma membrane"/>
    <property type="evidence" value="ECO:0007669"/>
    <property type="project" value="UniProtKB-SubCell"/>
</dbReference>
<comment type="subcellular location">
    <subcellularLocation>
        <location evidence="1">Cell membrane</location>
        <topology evidence="1">Multi-pass membrane protein</topology>
    </subcellularLocation>
</comment>
<reference evidence="7" key="1">
    <citation type="submission" date="2020-08" db="EMBL/GenBank/DDBJ databases">
        <title>Genome public.</title>
        <authorList>
            <person name="Liu C."/>
            <person name="Sun Q."/>
        </authorList>
    </citation>
    <scope>NUCLEOTIDE SEQUENCE</scope>
    <source>
        <strain evidence="7">NSJ-68</strain>
    </source>
</reference>
<dbReference type="PANTHER" id="PTHR30250">
    <property type="entry name" value="PST FAMILY PREDICTED COLANIC ACID TRANSPORTER"/>
    <property type="match status" value="1"/>
</dbReference>
<dbReference type="EMBL" id="JACOOR010000002">
    <property type="protein sequence ID" value="MBC5659000.1"/>
    <property type="molecule type" value="Genomic_DNA"/>
</dbReference>
<dbReference type="PANTHER" id="PTHR30250:SF24">
    <property type="entry name" value="STAGE V SPORULATION PROTEIN B"/>
    <property type="match status" value="1"/>
</dbReference>
<dbReference type="Proteomes" id="UP000649345">
    <property type="component" value="Unassembled WGS sequence"/>
</dbReference>
<feature type="transmembrane region" description="Helical" evidence="6">
    <location>
        <begin position="12"/>
        <end position="36"/>
    </location>
</feature>
<feature type="transmembrane region" description="Helical" evidence="6">
    <location>
        <begin position="90"/>
        <end position="110"/>
    </location>
</feature>
<feature type="transmembrane region" description="Helical" evidence="6">
    <location>
        <begin position="285"/>
        <end position="310"/>
    </location>
</feature>
<accession>A0A923LB83</accession>
<dbReference type="RefSeq" id="WP_186873107.1">
    <property type="nucleotide sequence ID" value="NZ_JACOOR010000002.1"/>
</dbReference>
<feature type="transmembrane region" description="Helical" evidence="6">
    <location>
        <begin position="130"/>
        <end position="152"/>
    </location>
</feature>
<feature type="transmembrane region" description="Helical" evidence="6">
    <location>
        <begin position="397"/>
        <end position="418"/>
    </location>
</feature>
<name>A0A923LB83_9FIRM</name>
<evidence type="ECO:0000256" key="4">
    <source>
        <dbReference type="ARBA" id="ARBA00022989"/>
    </source>
</evidence>
<organism evidence="7 8">
    <name type="scientific">Anaerosacchariphilus hominis</name>
    <dbReference type="NCBI Taxonomy" id="2763017"/>
    <lineage>
        <taxon>Bacteria</taxon>
        <taxon>Bacillati</taxon>
        <taxon>Bacillota</taxon>
        <taxon>Clostridia</taxon>
        <taxon>Lachnospirales</taxon>
        <taxon>Lachnospiraceae</taxon>
        <taxon>Anaerosacchariphilus</taxon>
    </lineage>
</organism>
<feature type="transmembrane region" description="Helical" evidence="6">
    <location>
        <begin position="331"/>
        <end position="354"/>
    </location>
</feature>
<evidence type="ECO:0000313" key="8">
    <source>
        <dbReference type="Proteomes" id="UP000649345"/>
    </source>
</evidence>
<keyword evidence="8" id="KW-1185">Reference proteome</keyword>
<keyword evidence="4 6" id="KW-1133">Transmembrane helix</keyword>
<dbReference type="AlphaFoldDB" id="A0A923LB83"/>
<evidence type="ECO:0000313" key="7">
    <source>
        <dbReference type="EMBL" id="MBC5659000.1"/>
    </source>
</evidence>
<sequence length="448" mass="48480">MKYHLKHHSHPLITGTLLLTGAGLVTRLIGFFYKIFLSRTIGAEGIGIYQMIFPIYGVCYALTTSGSEIAISRFVSRENGSGRPERARHVLTVGLGLALGLALPTAYFLYTNASFLALRVLQEIRTVRLLQILAFTIPFGACHSCICGYYYGSKRPAIPAAAQLFEQFSRVGAVFLIYRVVTEHGDSLTPLTAVVGLVLGEFASMLFCLFFVSGEYTGRAASASQSLSPAASGGSLALPMLRLALPVTANRLCINLLASAESILLPLCLQQYGHTSEEALSIYGTLSGMALSFILFPSVLTNAVSVMLLPSVSESQAAGEHQDLTRTVRRTVAFCLPLGIAFTVFFLLAGSFLGDFFFHSRMAGEFIMTLAWICPFLYLNGTLHSILNGLGRTGTGFFNNLTGILIRIFFVLAFVPSFGIQGCLWGLLAGQLAVCGMNLKALRDYLHN</sequence>
<dbReference type="InterPro" id="IPR002797">
    <property type="entry name" value="Polysacc_synth"/>
</dbReference>
<dbReference type="CDD" id="cd13124">
    <property type="entry name" value="MATE_SpoVB_like"/>
    <property type="match status" value="1"/>
</dbReference>
<dbReference type="InterPro" id="IPR050833">
    <property type="entry name" value="Poly_Biosynth_Transport"/>
</dbReference>
<dbReference type="InterPro" id="IPR024923">
    <property type="entry name" value="PG_synth_SpoVB"/>
</dbReference>
<evidence type="ECO:0000256" key="2">
    <source>
        <dbReference type="ARBA" id="ARBA00022475"/>
    </source>
</evidence>
<protein>
    <submittedName>
        <fullName evidence="7">Polysaccharide biosynthesis protein</fullName>
    </submittedName>
</protein>
<feature type="transmembrane region" description="Helical" evidence="6">
    <location>
        <begin position="252"/>
        <end position="273"/>
    </location>
</feature>
<dbReference type="Pfam" id="PF01943">
    <property type="entry name" value="Polysacc_synt"/>
    <property type="match status" value="1"/>
</dbReference>
<comment type="caution">
    <text evidence="7">The sequence shown here is derived from an EMBL/GenBank/DDBJ whole genome shotgun (WGS) entry which is preliminary data.</text>
</comment>
<keyword evidence="2" id="KW-1003">Cell membrane</keyword>